<reference evidence="1 2" key="1">
    <citation type="submission" date="2020-03" db="EMBL/GenBank/DDBJ databases">
        <title>Isolation and identification of active actinomycetes.</title>
        <authorList>
            <person name="Sun X."/>
        </authorList>
    </citation>
    <scope>NUCLEOTIDE SEQUENCE [LARGE SCALE GENOMIC DNA]</scope>
    <source>
        <strain evidence="1 2">NEAU-D13</strain>
    </source>
</reference>
<dbReference type="AlphaFoldDB" id="A0A7C9VSA7"/>
<keyword evidence="2" id="KW-1185">Reference proteome</keyword>
<evidence type="ECO:0000313" key="2">
    <source>
        <dbReference type="Proteomes" id="UP000481360"/>
    </source>
</evidence>
<protein>
    <submittedName>
        <fullName evidence="1">DUF885 domain-containing protein</fullName>
    </submittedName>
</protein>
<accession>A0A7C9VSA7</accession>
<dbReference type="PANTHER" id="PTHR33361">
    <property type="entry name" value="GLR0591 PROTEIN"/>
    <property type="match status" value="1"/>
</dbReference>
<gene>
    <name evidence="1" type="ORF">G7043_11525</name>
</gene>
<dbReference type="EMBL" id="JAAMPJ010000002">
    <property type="protein sequence ID" value="NGY59556.1"/>
    <property type="molecule type" value="Genomic_DNA"/>
</dbReference>
<evidence type="ECO:0000313" key="1">
    <source>
        <dbReference type="EMBL" id="NGY59556.1"/>
    </source>
</evidence>
<name>A0A7C9VSA7_9PSEU</name>
<comment type="caution">
    <text evidence="1">The sequence shown here is derived from an EMBL/GenBank/DDBJ whole genome shotgun (WGS) entry which is preliminary data.</text>
</comment>
<dbReference type="Pfam" id="PF05960">
    <property type="entry name" value="DUF885"/>
    <property type="match status" value="3"/>
</dbReference>
<proteinExistence type="predicted"/>
<dbReference type="InterPro" id="IPR010281">
    <property type="entry name" value="DUF885"/>
</dbReference>
<dbReference type="RefSeq" id="WP_166045540.1">
    <property type="nucleotide sequence ID" value="NZ_JAAMPJ010000002.1"/>
</dbReference>
<organism evidence="1 2">
    <name type="scientific">Lentzea alba</name>
    <dbReference type="NCBI Taxonomy" id="2714351"/>
    <lineage>
        <taxon>Bacteria</taxon>
        <taxon>Bacillati</taxon>
        <taxon>Actinomycetota</taxon>
        <taxon>Actinomycetes</taxon>
        <taxon>Pseudonocardiales</taxon>
        <taxon>Pseudonocardiaceae</taxon>
        <taxon>Lentzea</taxon>
    </lineage>
</organism>
<dbReference type="Proteomes" id="UP000481360">
    <property type="component" value="Unassembled WGS sequence"/>
</dbReference>
<sequence>MSEVNALADRLFDTILDRFPVDASLMGFDLDHESLVDHSEEADQRYQVRLREIRDAAERLEPRNLSERITLGIVLHDVRTQSDDIEGLQIESGISANIRTVVPGTLSVLPRLPVDNPERRAGYLQRMRGLDGFFDTMITRHSKGFANGRTPVRHLVEQAVALMDGHLANLGTFDVVEGASEIVRPAIQKYRDFLRNDALPLGRDTEHGGLCWLDNGDAVYRMAIRAHTTEDLDPDELHATGIRLIEELKNEFAQYGDGVFDRIRHDPAFRHTNAEEMLEAARAAVAKAEAAAPQWFRTVPDARCVVRATPPAVPAHVPPHYFPSSEDGSRPGTYFVNTKEPRNRLKIEDEATAYHEAVPGHHFEYARMAALKDLPVVRRKAPISAFGEGWGLYCERLADEMGLYGSDESRLGMLTMDAMRAGRLVVDTGLHAKGWSRQQAIDYLAENTPMSRTQIGSEVDRYLGEPGQALAYVVGRLKFQELRARAEAAGKDVRDFHEVVLGQGRLTLALLEEVVDGGWPMRDLAERLWNLMLDHHALRANLMGLRDDGALQDHSEEADQDYLRRYRAIAEEAERTPETDPVTHGLVQHLAQVECDTIESRTIEFGVSGSVQDAVPELLYFLPELKSHHAVPGFLATVAERHRAGIAAGRTPVKHLVEQAIELVERHDAPGLQHYLDVLKNDVLPHGRDTEHAGLCWLPDGEELYGKAIRTHTTLELDPDELHATGLRLVENLELSEHRGLKYTSAAEMIADAEAAVRRAEAIAPQWFRTMPDQRCVIAETGPQVPASMPPHYVPAALDGSRPGTYFINTKEPHTRPRNIAEATAFHEAVPGHHFESARLMLLQDLPLLRRKARVAAFSEGWALYCERLADEMGLYSDEEARRGMLTMEAKRAGRLVADTGLHAKGWSRRQAVDYLRGNTPMSRELAEAEVDRYLAQPGQALAYMVGRLKFDELRAKAEKALGPAFDVRDFHEVVLGHGKLTLGLLDDVVTAWIAER</sequence>
<dbReference type="PANTHER" id="PTHR33361:SF2">
    <property type="entry name" value="DUF885 DOMAIN-CONTAINING PROTEIN"/>
    <property type="match status" value="1"/>
</dbReference>